<feature type="transmembrane region" description="Helical" evidence="1">
    <location>
        <begin position="59"/>
        <end position="78"/>
    </location>
</feature>
<proteinExistence type="predicted"/>
<keyword evidence="1" id="KW-1133">Transmembrane helix</keyword>
<accession>A0A3N2AS05</accession>
<dbReference type="AlphaFoldDB" id="A0A3N2AS05"/>
<protein>
    <submittedName>
        <fullName evidence="2">Uncharacterized protein</fullName>
    </submittedName>
</protein>
<name>A0A3N2AS05_9MICO</name>
<evidence type="ECO:0000256" key="1">
    <source>
        <dbReference type="SAM" id="Phobius"/>
    </source>
</evidence>
<dbReference type="RefSeq" id="WP_123696847.1">
    <property type="nucleotide sequence ID" value="NZ_RKHJ01000001.1"/>
</dbReference>
<reference evidence="2 3" key="1">
    <citation type="submission" date="2018-11" db="EMBL/GenBank/DDBJ databases">
        <title>Sequencing the genomes of 1000 actinobacteria strains.</title>
        <authorList>
            <person name="Klenk H.-P."/>
        </authorList>
    </citation>
    <scope>NUCLEOTIDE SEQUENCE [LARGE SCALE GENOMIC DNA]</scope>
    <source>
        <strain evidence="2 3">DSM 9580</strain>
    </source>
</reference>
<comment type="caution">
    <text evidence="2">The sequence shown here is derived from an EMBL/GenBank/DDBJ whole genome shotgun (WGS) entry which is preliminary data.</text>
</comment>
<dbReference type="Proteomes" id="UP000275456">
    <property type="component" value="Unassembled WGS sequence"/>
</dbReference>
<dbReference type="EMBL" id="RKHJ01000001">
    <property type="protein sequence ID" value="ROR65794.1"/>
    <property type="molecule type" value="Genomic_DNA"/>
</dbReference>
<keyword evidence="3" id="KW-1185">Reference proteome</keyword>
<evidence type="ECO:0000313" key="3">
    <source>
        <dbReference type="Proteomes" id="UP000275456"/>
    </source>
</evidence>
<gene>
    <name evidence="2" type="ORF">EDD26_1164</name>
</gene>
<sequence length="79" mass="8408">MTSPQQSATAASHPTVFERTLVAGGTDPAVAAELERRIQIVEHDERDEPSRLPMTGREIAVYVGVSVVAVVIGLLVVVL</sequence>
<dbReference type="OrthoDB" id="5126004at2"/>
<evidence type="ECO:0000313" key="2">
    <source>
        <dbReference type="EMBL" id="ROR65794.1"/>
    </source>
</evidence>
<organism evidence="2 3">
    <name type="scientific">Agrococcus jenensis</name>
    <dbReference type="NCBI Taxonomy" id="46353"/>
    <lineage>
        <taxon>Bacteria</taxon>
        <taxon>Bacillati</taxon>
        <taxon>Actinomycetota</taxon>
        <taxon>Actinomycetes</taxon>
        <taxon>Micrococcales</taxon>
        <taxon>Microbacteriaceae</taxon>
        <taxon>Agrococcus</taxon>
    </lineage>
</organism>
<keyword evidence="1" id="KW-0472">Membrane</keyword>
<keyword evidence="1" id="KW-0812">Transmembrane</keyword>